<dbReference type="InterPro" id="IPR002502">
    <property type="entry name" value="Amidase_domain"/>
</dbReference>
<comment type="caution">
    <text evidence="3">The sequence shown here is derived from an EMBL/GenBank/DDBJ whole genome shotgun (WGS) entry which is preliminary data.</text>
</comment>
<feature type="region of interest" description="Disordered" evidence="1">
    <location>
        <begin position="141"/>
        <end position="184"/>
    </location>
</feature>
<organism evidence="3 4">
    <name type="scientific">Streptomyces cremeus</name>
    <dbReference type="NCBI Taxonomy" id="66881"/>
    <lineage>
        <taxon>Bacteria</taxon>
        <taxon>Bacillati</taxon>
        <taxon>Actinomycetota</taxon>
        <taxon>Actinomycetes</taxon>
        <taxon>Kitasatosporales</taxon>
        <taxon>Streptomycetaceae</taxon>
        <taxon>Streptomyces</taxon>
    </lineage>
</organism>
<dbReference type="Proteomes" id="UP001589718">
    <property type="component" value="Unassembled WGS sequence"/>
</dbReference>
<dbReference type="RefSeq" id="WP_380837747.1">
    <property type="nucleotide sequence ID" value="NZ_BAAAXE010000001.1"/>
</dbReference>
<dbReference type="Pfam" id="PF01510">
    <property type="entry name" value="Amidase_2"/>
    <property type="match status" value="1"/>
</dbReference>
<keyword evidence="4" id="KW-1185">Reference proteome</keyword>
<dbReference type="Gene3D" id="3.40.80.10">
    <property type="entry name" value="Peptidoglycan recognition protein-like"/>
    <property type="match status" value="1"/>
</dbReference>
<name>A0ABV5PLF5_STRCM</name>
<evidence type="ECO:0000259" key="2">
    <source>
        <dbReference type="Pfam" id="PF01510"/>
    </source>
</evidence>
<reference evidence="3 4" key="1">
    <citation type="submission" date="2024-09" db="EMBL/GenBank/DDBJ databases">
        <authorList>
            <person name="Sun Q."/>
            <person name="Mori K."/>
        </authorList>
    </citation>
    <scope>NUCLEOTIDE SEQUENCE [LARGE SCALE GENOMIC DNA]</scope>
    <source>
        <strain evidence="3 4">JCM 4362</strain>
    </source>
</reference>
<accession>A0ABV5PLF5</accession>
<dbReference type="InterPro" id="IPR036505">
    <property type="entry name" value="Amidase/PGRP_sf"/>
</dbReference>
<protein>
    <submittedName>
        <fullName evidence="3">N-acetylmuramoyl-L-alanine amidase</fullName>
    </submittedName>
</protein>
<evidence type="ECO:0000256" key="1">
    <source>
        <dbReference type="SAM" id="MobiDB-lite"/>
    </source>
</evidence>
<dbReference type="EMBL" id="JBHMCR010000019">
    <property type="protein sequence ID" value="MFB9524045.1"/>
    <property type="molecule type" value="Genomic_DNA"/>
</dbReference>
<dbReference type="SUPFAM" id="SSF55846">
    <property type="entry name" value="N-acetylmuramoyl-L-alanine amidase-like"/>
    <property type="match status" value="1"/>
</dbReference>
<proteinExistence type="predicted"/>
<evidence type="ECO:0000313" key="3">
    <source>
        <dbReference type="EMBL" id="MFB9524045.1"/>
    </source>
</evidence>
<gene>
    <name evidence="3" type="ORF">ACFFTU_29280</name>
</gene>
<sequence>MPGPLCHGVITKDGHIHLVGYGRTNHAGGDPRVLARVTAEDYGTRPPAPTKGNVDGTDGNRHFYGFECENAGDGRDPWLSIQLTGIEQASVALCRAHGWTTKSVIGHLEWSDNKVDPGGFTMPDLRERIAGLLAPRALRRQSRRHPVVDRPISSGLRCPLARDLPPEPPHHRPPHGRPAPHPPERLIALSEAGKRPPAPSARPPSVWRMFCPRSRPRRESRQRCSRCCRGGCGRRTMGRSPNMRKIARGAARSRGYPACRRIAPGAALSWDL</sequence>
<feature type="domain" description="N-acetylmuramoyl-L-alanine amidase" evidence="2">
    <location>
        <begin position="3"/>
        <end position="118"/>
    </location>
</feature>
<evidence type="ECO:0000313" key="4">
    <source>
        <dbReference type="Proteomes" id="UP001589718"/>
    </source>
</evidence>